<dbReference type="InterPro" id="IPR050204">
    <property type="entry name" value="AraC_XylS_family_regulators"/>
</dbReference>
<dbReference type="Proteomes" id="UP000664034">
    <property type="component" value="Unassembled WGS sequence"/>
</dbReference>
<accession>A0A939K7W6</accession>
<feature type="domain" description="HTH araC/xylS-type" evidence="4">
    <location>
        <begin position="163"/>
        <end position="262"/>
    </location>
</feature>
<keyword evidence="3" id="KW-0804">Transcription</keyword>
<dbReference type="PANTHER" id="PTHR46796">
    <property type="entry name" value="HTH-TYPE TRANSCRIPTIONAL ACTIVATOR RHAS-RELATED"/>
    <property type="match status" value="1"/>
</dbReference>
<dbReference type="RefSeq" id="WP_207366619.1">
    <property type="nucleotide sequence ID" value="NZ_JAFMYV010000012.1"/>
</dbReference>
<evidence type="ECO:0000256" key="2">
    <source>
        <dbReference type="ARBA" id="ARBA00023125"/>
    </source>
</evidence>
<dbReference type="GO" id="GO:0043565">
    <property type="term" value="F:sequence-specific DNA binding"/>
    <property type="evidence" value="ECO:0007669"/>
    <property type="project" value="InterPro"/>
</dbReference>
<evidence type="ECO:0000313" key="6">
    <source>
        <dbReference type="Proteomes" id="UP000664034"/>
    </source>
</evidence>
<dbReference type="SUPFAM" id="SSF46689">
    <property type="entry name" value="Homeodomain-like"/>
    <property type="match status" value="1"/>
</dbReference>
<evidence type="ECO:0000259" key="4">
    <source>
        <dbReference type="PROSITE" id="PS01124"/>
    </source>
</evidence>
<evidence type="ECO:0000256" key="3">
    <source>
        <dbReference type="ARBA" id="ARBA00023163"/>
    </source>
</evidence>
<dbReference type="Pfam" id="PF12833">
    <property type="entry name" value="HTH_18"/>
    <property type="match status" value="1"/>
</dbReference>
<dbReference type="SMART" id="SM00342">
    <property type="entry name" value="HTH_ARAC"/>
    <property type="match status" value="1"/>
</dbReference>
<organism evidence="5 6">
    <name type="scientific">Fibrella rubiginis</name>
    <dbReference type="NCBI Taxonomy" id="2817060"/>
    <lineage>
        <taxon>Bacteria</taxon>
        <taxon>Pseudomonadati</taxon>
        <taxon>Bacteroidota</taxon>
        <taxon>Cytophagia</taxon>
        <taxon>Cytophagales</taxon>
        <taxon>Spirosomataceae</taxon>
        <taxon>Fibrella</taxon>
    </lineage>
</organism>
<dbReference type="PANTHER" id="PTHR46796:SF13">
    <property type="entry name" value="HTH-TYPE TRANSCRIPTIONAL ACTIVATOR RHAS"/>
    <property type="match status" value="1"/>
</dbReference>
<comment type="caution">
    <text evidence="5">The sequence shown here is derived from an EMBL/GenBank/DDBJ whole genome shotgun (WGS) entry which is preliminary data.</text>
</comment>
<gene>
    <name evidence="5" type="ORF">J2I47_21200</name>
</gene>
<protein>
    <submittedName>
        <fullName evidence="5">AraC family transcriptional regulator</fullName>
    </submittedName>
</protein>
<name>A0A939K7W6_9BACT</name>
<dbReference type="InterPro" id="IPR009057">
    <property type="entry name" value="Homeodomain-like_sf"/>
</dbReference>
<keyword evidence="2" id="KW-0238">DNA-binding</keyword>
<keyword evidence="1" id="KW-0805">Transcription regulation</keyword>
<dbReference type="Gene3D" id="1.10.10.60">
    <property type="entry name" value="Homeodomain-like"/>
    <property type="match status" value="1"/>
</dbReference>
<evidence type="ECO:0000256" key="1">
    <source>
        <dbReference type="ARBA" id="ARBA00023015"/>
    </source>
</evidence>
<dbReference type="EMBL" id="JAFMYV010000012">
    <property type="protein sequence ID" value="MBO0939085.1"/>
    <property type="molecule type" value="Genomic_DNA"/>
</dbReference>
<proteinExistence type="predicted"/>
<evidence type="ECO:0000313" key="5">
    <source>
        <dbReference type="EMBL" id="MBO0939085.1"/>
    </source>
</evidence>
<reference evidence="5" key="1">
    <citation type="submission" date="2021-03" db="EMBL/GenBank/DDBJ databases">
        <title>Fibrella sp. HMF5335 genome sequencing and assembly.</title>
        <authorList>
            <person name="Kang H."/>
            <person name="Kim H."/>
            <person name="Bae S."/>
            <person name="Joh K."/>
        </authorList>
    </citation>
    <scope>NUCLEOTIDE SEQUENCE</scope>
    <source>
        <strain evidence="5">HMF5335</strain>
    </source>
</reference>
<dbReference type="InterPro" id="IPR018060">
    <property type="entry name" value="HTH_AraC"/>
</dbReference>
<dbReference type="PROSITE" id="PS01124">
    <property type="entry name" value="HTH_ARAC_FAMILY_2"/>
    <property type="match status" value="1"/>
</dbReference>
<dbReference type="AlphaFoldDB" id="A0A939K7W6"/>
<keyword evidence="6" id="KW-1185">Reference proteome</keyword>
<dbReference type="GO" id="GO:0003700">
    <property type="term" value="F:DNA-binding transcription factor activity"/>
    <property type="evidence" value="ECO:0007669"/>
    <property type="project" value="InterPro"/>
</dbReference>
<dbReference type="Pfam" id="PF20240">
    <property type="entry name" value="DUF6597"/>
    <property type="match status" value="1"/>
</dbReference>
<sequence>MFIRFYPPKPFLASFIKGYQIVHVQSPAGLSLPTHPFPPHAVQNLSFYPRNPIEVFHYGTRQTATAPSCVIVGPQISRVDLTMGPDLLIIATFFEPGGLHRLLGIPMYELLDQALDASLLWNAQIRQVDQQLRETTDYNQMQQIVEAFLVRRLQQKQVEKHPIDAAFRMLEDPTRPASLDYLASQACLSPRQFERKFYERLGLGLKTFTRQVRFSKAVRLKEQHPDMDWLEVALCCGYYDLSHMRRDFTKFAGATPTLLLQQETHTIVRPYTSHNF</sequence>
<dbReference type="InterPro" id="IPR046532">
    <property type="entry name" value="DUF6597"/>
</dbReference>